<dbReference type="AlphaFoldDB" id="A0A149VYH4"/>
<dbReference type="InterPro" id="IPR050790">
    <property type="entry name" value="ExbB/TolQ_transport"/>
</dbReference>
<feature type="domain" description="MotA/TolQ/ExbB proton channel" evidence="10">
    <location>
        <begin position="74"/>
        <end position="192"/>
    </location>
</feature>
<keyword evidence="7 9" id="KW-0472">Membrane</keyword>
<proteinExistence type="inferred from homology"/>
<dbReference type="PANTHER" id="PTHR30625:SF15">
    <property type="entry name" value="BIOPOLYMER TRANSPORT PROTEIN EXBB"/>
    <property type="match status" value="1"/>
</dbReference>
<protein>
    <submittedName>
        <fullName evidence="11">Biopolymer transport protein ExbB</fullName>
    </submittedName>
</protein>
<comment type="similarity">
    <text evidence="8">Belongs to the exbB/tolQ family.</text>
</comment>
<dbReference type="GO" id="GO:0005886">
    <property type="term" value="C:plasma membrane"/>
    <property type="evidence" value="ECO:0007669"/>
    <property type="project" value="UniProtKB-SubCell"/>
</dbReference>
<gene>
    <name evidence="11" type="primary">exbB_2</name>
    <name evidence="11" type="ORF">FEMY_11580</name>
</gene>
<reference evidence="11 12" key="1">
    <citation type="submission" date="2016-01" db="EMBL/GenBank/DDBJ databases">
        <title>Genome sequence of the acidophilic iron oxidising Ferrovum strain Z-31.</title>
        <authorList>
            <person name="Poehlein A."/>
            <person name="Ullrich S.R."/>
            <person name="Schloemann M."/>
            <person name="Muehling M."/>
            <person name="Daniel R."/>
        </authorList>
    </citation>
    <scope>NUCLEOTIDE SEQUENCE [LARGE SCALE GENOMIC DNA]</scope>
    <source>
        <strain evidence="11 12">Z-31</strain>
    </source>
</reference>
<keyword evidence="3" id="KW-1003">Cell membrane</keyword>
<dbReference type="STRING" id="1789004.FEMY_11580"/>
<dbReference type="RefSeq" id="WP_082783175.1">
    <property type="nucleotide sequence ID" value="NZ_LRRD01000018.1"/>
</dbReference>
<evidence type="ECO:0000256" key="5">
    <source>
        <dbReference type="ARBA" id="ARBA00022927"/>
    </source>
</evidence>
<keyword evidence="12" id="KW-1185">Reference proteome</keyword>
<dbReference type="PATRIC" id="fig|1789004.3.peg.1173"/>
<evidence type="ECO:0000313" key="12">
    <source>
        <dbReference type="Proteomes" id="UP000075653"/>
    </source>
</evidence>
<dbReference type="GO" id="GO:0017038">
    <property type="term" value="P:protein import"/>
    <property type="evidence" value="ECO:0007669"/>
    <property type="project" value="TreeGrafter"/>
</dbReference>
<evidence type="ECO:0000313" key="11">
    <source>
        <dbReference type="EMBL" id="KXW58270.1"/>
    </source>
</evidence>
<evidence type="ECO:0000256" key="6">
    <source>
        <dbReference type="ARBA" id="ARBA00022989"/>
    </source>
</evidence>
<comment type="subcellular location">
    <subcellularLocation>
        <location evidence="1">Cell membrane</location>
        <topology evidence="1">Multi-pass membrane protein</topology>
    </subcellularLocation>
    <subcellularLocation>
        <location evidence="8">Membrane</location>
        <topology evidence="8">Multi-pass membrane protein</topology>
    </subcellularLocation>
</comment>
<evidence type="ECO:0000256" key="3">
    <source>
        <dbReference type="ARBA" id="ARBA00022475"/>
    </source>
</evidence>
<evidence type="ECO:0000256" key="9">
    <source>
        <dbReference type="SAM" id="Phobius"/>
    </source>
</evidence>
<evidence type="ECO:0000256" key="4">
    <source>
        <dbReference type="ARBA" id="ARBA00022692"/>
    </source>
</evidence>
<evidence type="ECO:0000256" key="1">
    <source>
        <dbReference type="ARBA" id="ARBA00004651"/>
    </source>
</evidence>
<name>A0A149VYH4_9PROT</name>
<evidence type="ECO:0000256" key="2">
    <source>
        <dbReference type="ARBA" id="ARBA00022448"/>
    </source>
</evidence>
<feature type="transmembrane region" description="Helical" evidence="9">
    <location>
        <begin position="112"/>
        <end position="139"/>
    </location>
</feature>
<dbReference type="Proteomes" id="UP000075653">
    <property type="component" value="Unassembled WGS sequence"/>
</dbReference>
<dbReference type="Pfam" id="PF01618">
    <property type="entry name" value="MotA_ExbB"/>
    <property type="match status" value="1"/>
</dbReference>
<keyword evidence="6 9" id="KW-1133">Transmembrane helix</keyword>
<dbReference type="InterPro" id="IPR002898">
    <property type="entry name" value="MotA_ExbB_proton_chnl"/>
</dbReference>
<keyword evidence="4 9" id="KW-0812">Transmembrane</keyword>
<organism evidence="11 12">
    <name type="scientific">Ferrovum myxofaciens</name>
    <dbReference type="NCBI Taxonomy" id="416213"/>
    <lineage>
        <taxon>Bacteria</taxon>
        <taxon>Pseudomonadati</taxon>
        <taxon>Pseudomonadota</taxon>
        <taxon>Betaproteobacteria</taxon>
        <taxon>Ferrovales</taxon>
        <taxon>Ferrovaceae</taxon>
        <taxon>Ferrovum</taxon>
    </lineage>
</organism>
<comment type="caution">
    <text evidence="11">The sequence shown here is derived from an EMBL/GenBank/DDBJ whole genome shotgun (WGS) entry which is preliminary data.</text>
</comment>
<dbReference type="EMBL" id="LRRD01000018">
    <property type="protein sequence ID" value="KXW58270.1"/>
    <property type="molecule type" value="Genomic_DNA"/>
</dbReference>
<sequence>MTMQGIQAAAQSSGGMLYLMALLLLVALTVIIERGWYLWRVLTQGTQLIKEVTGVHKVSKEAFEALVVQHPDLPHAKVLEAALHHNLEHDFDRISDKLEESVMREAPHVDRFLWVLDTIVTLAPLMGLLGTIIGMFNAFQVLGDVSNSPTKVTGGVAEALLATACGLFIAILGLVALNGLNNRVRVIMHQMETLKMMLLNRLYPHYHESYEEQKKVLAGVRARSVA</sequence>
<evidence type="ECO:0000256" key="7">
    <source>
        <dbReference type="ARBA" id="ARBA00023136"/>
    </source>
</evidence>
<dbReference type="PANTHER" id="PTHR30625">
    <property type="entry name" value="PROTEIN TOLQ"/>
    <property type="match status" value="1"/>
</dbReference>
<evidence type="ECO:0000259" key="10">
    <source>
        <dbReference type="Pfam" id="PF01618"/>
    </source>
</evidence>
<feature type="transmembrane region" description="Helical" evidence="9">
    <location>
        <begin position="159"/>
        <end position="180"/>
    </location>
</feature>
<accession>A0A149VYH4</accession>
<evidence type="ECO:0000256" key="8">
    <source>
        <dbReference type="RuleBase" id="RU004057"/>
    </source>
</evidence>
<keyword evidence="2 8" id="KW-0813">Transport</keyword>
<feature type="transmembrane region" description="Helical" evidence="9">
    <location>
        <begin position="15"/>
        <end position="32"/>
    </location>
</feature>
<keyword evidence="5 8" id="KW-0653">Protein transport</keyword>